<dbReference type="Proteomes" id="UP000291084">
    <property type="component" value="Chromosome 4"/>
</dbReference>
<evidence type="ECO:0000313" key="2">
    <source>
        <dbReference type="Proteomes" id="UP000291084"/>
    </source>
</evidence>
<gene>
    <name evidence="1" type="primary">Vigan.04G145500</name>
    <name evidence="1" type="ORF">VIGAN_04145500</name>
</gene>
<organism evidence="1 2">
    <name type="scientific">Vigna angularis var. angularis</name>
    <dbReference type="NCBI Taxonomy" id="157739"/>
    <lineage>
        <taxon>Eukaryota</taxon>
        <taxon>Viridiplantae</taxon>
        <taxon>Streptophyta</taxon>
        <taxon>Embryophyta</taxon>
        <taxon>Tracheophyta</taxon>
        <taxon>Spermatophyta</taxon>
        <taxon>Magnoliopsida</taxon>
        <taxon>eudicotyledons</taxon>
        <taxon>Gunneridae</taxon>
        <taxon>Pentapetalae</taxon>
        <taxon>rosids</taxon>
        <taxon>fabids</taxon>
        <taxon>Fabales</taxon>
        <taxon>Fabaceae</taxon>
        <taxon>Papilionoideae</taxon>
        <taxon>50 kb inversion clade</taxon>
        <taxon>NPAAA clade</taxon>
        <taxon>indigoferoid/millettioid clade</taxon>
        <taxon>Phaseoleae</taxon>
        <taxon>Vigna</taxon>
    </lineage>
</organism>
<evidence type="ECO:0000313" key="1">
    <source>
        <dbReference type="EMBL" id="BAT84164.1"/>
    </source>
</evidence>
<name>A0A0S3RUB1_PHAAN</name>
<accession>A0A0S3RUB1</accession>
<dbReference type="EMBL" id="AP015037">
    <property type="protein sequence ID" value="BAT84164.1"/>
    <property type="molecule type" value="Genomic_DNA"/>
</dbReference>
<reference evidence="1 2" key="1">
    <citation type="journal article" date="2015" name="Sci. Rep.">
        <title>The power of single molecule real-time sequencing technology in the de novo assembly of a eukaryotic genome.</title>
        <authorList>
            <person name="Sakai H."/>
            <person name="Naito K."/>
            <person name="Ogiso-Tanaka E."/>
            <person name="Takahashi Y."/>
            <person name="Iseki K."/>
            <person name="Muto C."/>
            <person name="Satou K."/>
            <person name="Teruya K."/>
            <person name="Shiroma A."/>
            <person name="Shimoji M."/>
            <person name="Hirano T."/>
            <person name="Itoh T."/>
            <person name="Kaga A."/>
            <person name="Tomooka N."/>
        </authorList>
    </citation>
    <scope>NUCLEOTIDE SEQUENCE [LARGE SCALE GENOMIC DNA]</scope>
    <source>
        <strain evidence="2">cv. Shumari</strain>
    </source>
</reference>
<keyword evidence="2" id="KW-1185">Reference proteome</keyword>
<proteinExistence type="predicted"/>
<dbReference type="AlphaFoldDB" id="A0A0S3RUB1"/>
<sequence length="99" mass="11444">MKAIKPNFFYPSVRKHILPIFLTLHLSPKPLPLSQNFRLLDLRPSQSYCSPRSSSFFLPSLIFSSHSFLSFPLSIDHFPFLFQICSRRTLGRRSNGCVD</sequence>
<protein>
    <submittedName>
        <fullName evidence="1">Uncharacterized protein</fullName>
    </submittedName>
</protein>